<gene>
    <name evidence="1" type="ORF">ElyMa_004841800</name>
</gene>
<sequence length="577" mass="65715">MQKATDLSIEEFEGFLSLWNGEINCNGTKRTDGNCDQLCRLFDITNNLQDSEIDSPIFQCRVPEAIDLVASIEQIEQAQWSPFAPETSVSEIHCYPKSLVTETLKSDTERCSMYKYLSHKDYNDIEDSSILELFDNFEMVNDLESNGFDKTYDTNDHFNLHSKTDFQSCDPVTHKLTLQNTSSREHQANSVFKACTADGILGQTTNPMNDKKKFLTETFLHPHVGEKLSTTLMVTSEPPIADRDGFTQQYTFNDKNTASANHINTNSCTYLPTKTAYTNEAIQPLKKVATLTAQPLGKSARGSPFYAAVLPFANPLYPFTQEKQMDNDILIRRPAESLKNGSFSKPHLVEQKVLSQTQTEDVSVGSLGAKRHSHALNKSLTFQPSDQLNHCPPIKHMSNICDEISFQRPAQKLMLTRDHQTNFQGDTFLNSHSQKSSNLELVKDYIEHNSYFQQRPFDNLSFAKEQALDSGREIHFSKEKSDFENSTRATNLNTTGRFNMKSTPYMVGKRDCLVPVSSKELGKLMVRDLLSLSGNKSVKTNLENFEDLRTNLMLVNHYKQKRLRRENKTFHTFHRIE</sequence>
<dbReference type="AlphaFoldDB" id="A0AAV4INQ9"/>
<evidence type="ECO:0000313" key="2">
    <source>
        <dbReference type="Proteomes" id="UP000762676"/>
    </source>
</evidence>
<accession>A0AAV4INQ9</accession>
<name>A0AAV4INQ9_9GAST</name>
<protein>
    <submittedName>
        <fullName evidence="1">Uncharacterized protein</fullName>
    </submittedName>
</protein>
<dbReference type="Proteomes" id="UP000762676">
    <property type="component" value="Unassembled WGS sequence"/>
</dbReference>
<comment type="caution">
    <text evidence="1">The sequence shown here is derived from an EMBL/GenBank/DDBJ whole genome shotgun (WGS) entry which is preliminary data.</text>
</comment>
<organism evidence="1 2">
    <name type="scientific">Elysia marginata</name>
    <dbReference type="NCBI Taxonomy" id="1093978"/>
    <lineage>
        <taxon>Eukaryota</taxon>
        <taxon>Metazoa</taxon>
        <taxon>Spiralia</taxon>
        <taxon>Lophotrochozoa</taxon>
        <taxon>Mollusca</taxon>
        <taxon>Gastropoda</taxon>
        <taxon>Heterobranchia</taxon>
        <taxon>Euthyneura</taxon>
        <taxon>Panpulmonata</taxon>
        <taxon>Sacoglossa</taxon>
        <taxon>Placobranchoidea</taxon>
        <taxon>Plakobranchidae</taxon>
        <taxon>Elysia</taxon>
    </lineage>
</organism>
<proteinExistence type="predicted"/>
<dbReference type="EMBL" id="BMAT01009686">
    <property type="protein sequence ID" value="GFS11745.1"/>
    <property type="molecule type" value="Genomic_DNA"/>
</dbReference>
<evidence type="ECO:0000313" key="1">
    <source>
        <dbReference type="EMBL" id="GFS11745.1"/>
    </source>
</evidence>
<reference evidence="1 2" key="1">
    <citation type="journal article" date="2021" name="Elife">
        <title>Chloroplast acquisition without the gene transfer in kleptoplastic sea slugs, Plakobranchus ocellatus.</title>
        <authorList>
            <person name="Maeda T."/>
            <person name="Takahashi S."/>
            <person name="Yoshida T."/>
            <person name="Shimamura S."/>
            <person name="Takaki Y."/>
            <person name="Nagai Y."/>
            <person name="Toyoda A."/>
            <person name="Suzuki Y."/>
            <person name="Arimoto A."/>
            <person name="Ishii H."/>
            <person name="Satoh N."/>
            <person name="Nishiyama T."/>
            <person name="Hasebe M."/>
            <person name="Maruyama T."/>
            <person name="Minagawa J."/>
            <person name="Obokata J."/>
            <person name="Shigenobu S."/>
        </authorList>
    </citation>
    <scope>NUCLEOTIDE SEQUENCE [LARGE SCALE GENOMIC DNA]</scope>
</reference>
<keyword evidence="2" id="KW-1185">Reference proteome</keyword>